<accession>A0A6A2Z5U4</accession>
<proteinExistence type="predicted"/>
<evidence type="ECO:0000313" key="1">
    <source>
        <dbReference type="EMBL" id="KAE8686472.1"/>
    </source>
</evidence>
<name>A0A6A2Z5U4_HIBSY</name>
<dbReference type="Proteomes" id="UP000436088">
    <property type="component" value="Unassembled WGS sequence"/>
</dbReference>
<evidence type="ECO:0000313" key="2">
    <source>
        <dbReference type="Proteomes" id="UP000436088"/>
    </source>
</evidence>
<sequence>MSTCGGCTQPSKGFGLDWDAPFSFTGDNVFTLLDCSTTTSPIFRSNSYNVDNSSAVPLCDKQGAPVVVTCTLAGQLAISRFPHAAFTRRSISARRSNSTCRSCSALRIPLSTASVAKNQTLITGTAESEDTPEATIHSIATALMANFADVSSGMDSGHGTAIGHHSGRAKFQVPE</sequence>
<comment type="caution">
    <text evidence="1">The sequence shown here is derived from an EMBL/GenBank/DDBJ whole genome shotgun (WGS) entry which is preliminary data.</text>
</comment>
<organism evidence="1 2">
    <name type="scientific">Hibiscus syriacus</name>
    <name type="common">Rose of Sharon</name>
    <dbReference type="NCBI Taxonomy" id="106335"/>
    <lineage>
        <taxon>Eukaryota</taxon>
        <taxon>Viridiplantae</taxon>
        <taxon>Streptophyta</taxon>
        <taxon>Embryophyta</taxon>
        <taxon>Tracheophyta</taxon>
        <taxon>Spermatophyta</taxon>
        <taxon>Magnoliopsida</taxon>
        <taxon>eudicotyledons</taxon>
        <taxon>Gunneridae</taxon>
        <taxon>Pentapetalae</taxon>
        <taxon>rosids</taxon>
        <taxon>malvids</taxon>
        <taxon>Malvales</taxon>
        <taxon>Malvaceae</taxon>
        <taxon>Malvoideae</taxon>
        <taxon>Hibiscus</taxon>
    </lineage>
</organism>
<protein>
    <submittedName>
        <fullName evidence="1">Uncharacterized protein</fullName>
    </submittedName>
</protein>
<reference evidence="1" key="1">
    <citation type="submission" date="2019-09" db="EMBL/GenBank/DDBJ databases">
        <title>Draft genome information of white flower Hibiscus syriacus.</title>
        <authorList>
            <person name="Kim Y.-M."/>
        </authorList>
    </citation>
    <scope>NUCLEOTIDE SEQUENCE [LARGE SCALE GENOMIC DNA]</scope>
    <source>
        <strain evidence="1">YM2019G1</strain>
    </source>
</reference>
<dbReference type="AlphaFoldDB" id="A0A6A2Z5U4"/>
<dbReference type="EMBL" id="VEPZ02001215">
    <property type="protein sequence ID" value="KAE8686472.1"/>
    <property type="molecule type" value="Genomic_DNA"/>
</dbReference>
<keyword evidence="2" id="KW-1185">Reference proteome</keyword>
<gene>
    <name evidence="1" type="ORF">F3Y22_tig00111059pilonHSYRG00006</name>
</gene>